<accession>A0ABU0B8B2</accession>
<evidence type="ECO:0000256" key="2">
    <source>
        <dbReference type="ARBA" id="ARBA00023316"/>
    </source>
</evidence>
<evidence type="ECO:0000313" key="7">
    <source>
        <dbReference type="EMBL" id="MDQ0301267.1"/>
    </source>
</evidence>
<dbReference type="EMBL" id="JAUSUI010000001">
    <property type="protein sequence ID" value="MDQ0301267.1"/>
    <property type="molecule type" value="Genomic_DNA"/>
</dbReference>
<feature type="domain" description="RlpA-like protein double-psi beta-barrel" evidence="6">
    <location>
        <begin position="103"/>
        <end position="187"/>
    </location>
</feature>
<proteinExistence type="inferred from homology"/>
<dbReference type="PANTHER" id="PTHR34183">
    <property type="entry name" value="ENDOLYTIC PEPTIDOGLYCAN TRANSGLYCOSYLASE RLPA"/>
    <property type="match status" value="1"/>
</dbReference>
<dbReference type="Pfam" id="PF03330">
    <property type="entry name" value="DPBB_1"/>
    <property type="match status" value="1"/>
</dbReference>
<keyword evidence="5" id="KW-0812">Transmembrane</keyword>
<dbReference type="PANTHER" id="PTHR34183:SF8">
    <property type="entry name" value="ENDOLYTIC PEPTIDOGLYCAN TRANSGLYCOSYLASE RLPA-RELATED"/>
    <property type="match status" value="1"/>
</dbReference>
<dbReference type="InterPro" id="IPR012997">
    <property type="entry name" value="RplA"/>
</dbReference>
<evidence type="ECO:0000256" key="5">
    <source>
        <dbReference type="SAM" id="Phobius"/>
    </source>
</evidence>
<gene>
    <name evidence="3" type="primary">rlpA</name>
    <name evidence="7" type="ORF">J2S75_000278</name>
</gene>
<dbReference type="NCBIfam" id="TIGR00413">
    <property type="entry name" value="rlpA"/>
    <property type="match status" value="1"/>
</dbReference>
<keyword evidence="2 3" id="KW-0961">Cell wall biogenesis/degradation</keyword>
<evidence type="ECO:0000313" key="8">
    <source>
        <dbReference type="Proteomes" id="UP001224682"/>
    </source>
</evidence>
<dbReference type="SUPFAM" id="SSF50685">
    <property type="entry name" value="Barwin-like endoglucanases"/>
    <property type="match status" value="1"/>
</dbReference>
<reference evidence="7 8" key="1">
    <citation type="submission" date="2023-07" db="EMBL/GenBank/DDBJ databases">
        <title>Genomic Encyclopedia of Type Strains, Phase IV (KMG-IV): sequencing the most valuable type-strain genomes for metagenomic binning, comparative biology and taxonomic classification.</title>
        <authorList>
            <person name="Goeker M."/>
        </authorList>
    </citation>
    <scope>NUCLEOTIDE SEQUENCE [LARGE SCALE GENOMIC DNA]</scope>
    <source>
        <strain evidence="7 8">DSM 2457</strain>
    </source>
</reference>
<comment type="function">
    <text evidence="3">Lytic transglycosylase with a strong preference for naked glycan strands that lack stem peptides.</text>
</comment>
<evidence type="ECO:0000259" key="6">
    <source>
        <dbReference type="Pfam" id="PF03330"/>
    </source>
</evidence>
<name>A0ABU0B8B2_9HYPH</name>
<comment type="caution">
    <text evidence="7">The sequence shown here is derived from an EMBL/GenBank/DDBJ whole genome shotgun (WGS) entry which is preliminary data.</text>
</comment>
<keyword evidence="5" id="KW-0472">Membrane</keyword>
<dbReference type="HAMAP" id="MF_02071">
    <property type="entry name" value="RlpA"/>
    <property type="match status" value="1"/>
</dbReference>
<dbReference type="EC" id="4.2.2.-" evidence="3"/>
<feature type="transmembrane region" description="Helical" evidence="5">
    <location>
        <begin position="20"/>
        <end position="42"/>
    </location>
</feature>
<organism evidence="7 8">
    <name type="scientific">Ancylobacter polymorphus</name>
    <dbReference type="NCBI Taxonomy" id="223390"/>
    <lineage>
        <taxon>Bacteria</taxon>
        <taxon>Pseudomonadati</taxon>
        <taxon>Pseudomonadota</taxon>
        <taxon>Alphaproteobacteria</taxon>
        <taxon>Hyphomicrobiales</taxon>
        <taxon>Xanthobacteraceae</taxon>
        <taxon>Ancylobacter</taxon>
    </lineage>
</organism>
<evidence type="ECO:0000256" key="4">
    <source>
        <dbReference type="RuleBase" id="RU003495"/>
    </source>
</evidence>
<keyword evidence="1 3" id="KW-0456">Lyase</keyword>
<evidence type="ECO:0000256" key="1">
    <source>
        <dbReference type="ARBA" id="ARBA00023239"/>
    </source>
</evidence>
<evidence type="ECO:0000256" key="3">
    <source>
        <dbReference type="HAMAP-Rule" id="MF_02071"/>
    </source>
</evidence>
<keyword evidence="8" id="KW-1185">Reference proteome</keyword>
<comment type="similarity">
    <text evidence="3 4">Belongs to the RlpA family.</text>
</comment>
<sequence length="192" mass="20987">MARLDWDLIWEKVKWSVALLARFIMMQTTTCFAAARYSHIVVMPPPQFLFMHRLLANRRRTKVLTAWGMGRVAGAAFATGIIFLAGGNAALASSKKTNITATSGMASYYGYGGRTANGERHSAKAMTAAHRSLPFNTRVRVTNKANGRSVVVRINDRGPFVRGRIIDVSTAVADQLGFRSRGVAKVDIAVVD</sequence>
<dbReference type="InterPro" id="IPR034718">
    <property type="entry name" value="RlpA"/>
</dbReference>
<protein>
    <recommendedName>
        <fullName evidence="3">Endolytic peptidoglycan transglycosylase RlpA</fullName>
        <ecNumber evidence="3">4.2.2.-</ecNumber>
    </recommendedName>
</protein>
<feature type="transmembrane region" description="Helical" evidence="5">
    <location>
        <begin position="63"/>
        <end position="86"/>
    </location>
</feature>
<dbReference type="InterPro" id="IPR036908">
    <property type="entry name" value="RlpA-like_sf"/>
</dbReference>
<dbReference type="CDD" id="cd22268">
    <property type="entry name" value="DPBB_RlpA-like"/>
    <property type="match status" value="1"/>
</dbReference>
<keyword evidence="5" id="KW-1133">Transmembrane helix</keyword>
<dbReference type="Proteomes" id="UP001224682">
    <property type="component" value="Unassembled WGS sequence"/>
</dbReference>
<dbReference type="Gene3D" id="2.40.40.10">
    <property type="entry name" value="RlpA-like domain"/>
    <property type="match status" value="1"/>
</dbReference>
<dbReference type="InterPro" id="IPR009009">
    <property type="entry name" value="RlpA-like_DPBB"/>
</dbReference>